<keyword evidence="2" id="KW-0378">Hydrolase</keyword>
<evidence type="ECO:0000313" key="3">
    <source>
        <dbReference type="Proteomes" id="UP000035268"/>
    </source>
</evidence>
<dbReference type="CDD" id="cd00077">
    <property type="entry name" value="HDc"/>
    <property type="match status" value="1"/>
</dbReference>
<dbReference type="Proteomes" id="UP000035268">
    <property type="component" value="Chromosome"/>
</dbReference>
<keyword evidence="3" id="KW-1185">Reference proteome</keyword>
<reference evidence="3" key="1">
    <citation type="submission" date="2015-02" db="EMBL/GenBank/DDBJ databases">
        <title>Description and complete genome sequence of the first cultured representative of the subdivision 5 of the Verrucomicrobia phylum.</title>
        <authorList>
            <person name="Spring S."/>
            <person name="Bunk B."/>
            <person name="Sproer C."/>
            <person name="Klenk H.-P."/>
        </authorList>
    </citation>
    <scope>NUCLEOTIDE SEQUENCE [LARGE SCALE GENOMIC DNA]</scope>
    <source>
        <strain evidence="3">L21-Fru-AB</strain>
    </source>
</reference>
<dbReference type="SUPFAM" id="SSF109604">
    <property type="entry name" value="HD-domain/PDEase-like"/>
    <property type="match status" value="1"/>
</dbReference>
<dbReference type="AlphaFoldDB" id="A0A0G3EF54"/>
<organism evidence="2 3">
    <name type="scientific">Kiritimatiella glycovorans</name>
    <dbReference type="NCBI Taxonomy" id="1307763"/>
    <lineage>
        <taxon>Bacteria</taxon>
        <taxon>Pseudomonadati</taxon>
        <taxon>Kiritimatiellota</taxon>
        <taxon>Kiritimatiellia</taxon>
        <taxon>Kiritimatiellales</taxon>
        <taxon>Kiritimatiellaceae</taxon>
        <taxon>Kiritimatiella</taxon>
    </lineage>
</organism>
<dbReference type="KEGG" id="vbl:L21SP4_00114"/>
<dbReference type="Pfam" id="PF01966">
    <property type="entry name" value="HD"/>
    <property type="match status" value="1"/>
</dbReference>
<name>A0A0G3EF54_9BACT</name>
<reference evidence="2 3" key="2">
    <citation type="journal article" date="2016" name="ISME J.">
        <title>Characterization of the first cultured representative of Verrucomicrobia subdivision 5 indicates the proposal of a novel phylum.</title>
        <authorList>
            <person name="Spring S."/>
            <person name="Bunk B."/>
            <person name="Sproer C."/>
            <person name="Schumann P."/>
            <person name="Rohde M."/>
            <person name="Tindall B.J."/>
            <person name="Klenk H.P."/>
        </authorList>
    </citation>
    <scope>NUCLEOTIDE SEQUENCE [LARGE SCALE GENOMIC DNA]</scope>
    <source>
        <strain evidence="2 3">L21-Fru-AB</strain>
    </source>
</reference>
<gene>
    <name evidence="2" type="ORF">L21SP4_00114</name>
</gene>
<dbReference type="OrthoDB" id="9797344at2"/>
<dbReference type="InterPro" id="IPR006674">
    <property type="entry name" value="HD_domain"/>
</dbReference>
<sequence>MALITGSLLDGVHACFRRYADTFRDGDGRLPGPLQLKLDHSRRVAEEMASLAAEMDWPIQDRRAAEVLGLLHDTGRFVQYREQGHFADSAACDHGKLGRRRVAAEGWLEEWPEETGEAILEGIRLHHERRMPPELTGRPRDYTALIRDADKLDIMGIVAGAVERDGFRELPVMLPGLTLDRAPTAAFLDGLFHGDGADLKRAASLGDFLMMQVSWVRG</sequence>
<dbReference type="RefSeq" id="WP_052880836.1">
    <property type="nucleotide sequence ID" value="NZ_CP010904.1"/>
</dbReference>
<dbReference type="Gene3D" id="1.10.3210.10">
    <property type="entry name" value="Hypothetical protein af1432"/>
    <property type="match status" value="1"/>
</dbReference>
<proteinExistence type="predicted"/>
<protein>
    <submittedName>
        <fullName evidence="2">Putative HD superfamily hydrolase</fullName>
    </submittedName>
</protein>
<dbReference type="GO" id="GO:0016787">
    <property type="term" value="F:hydrolase activity"/>
    <property type="evidence" value="ECO:0007669"/>
    <property type="project" value="UniProtKB-KW"/>
</dbReference>
<evidence type="ECO:0000259" key="1">
    <source>
        <dbReference type="Pfam" id="PF01966"/>
    </source>
</evidence>
<accession>A0A0G3EF54</accession>
<evidence type="ECO:0000313" key="2">
    <source>
        <dbReference type="EMBL" id="AKJ63400.1"/>
    </source>
</evidence>
<dbReference type="STRING" id="1307763.L21SP4_00114"/>
<dbReference type="EMBL" id="CP010904">
    <property type="protein sequence ID" value="AKJ63400.1"/>
    <property type="molecule type" value="Genomic_DNA"/>
</dbReference>
<dbReference type="InterPro" id="IPR003607">
    <property type="entry name" value="HD/PDEase_dom"/>
</dbReference>
<feature type="domain" description="HD" evidence="1">
    <location>
        <begin position="39"/>
        <end position="154"/>
    </location>
</feature>